<sequence>MQTRFRWLIFPHFLLPVLSLKISLSGPSTTTAPASAWANWEREDGDPSITSIGVLDITASGGPKVIRAFQVPEASRSGSFQVDLTSPGTYYLQGLKTDGSLFGSTSNTITVLQSTDPIDVEASVLSTATVSSTLTMTRTTSSSFKPASTGLPSKAESTENSLVSSESKSKTASDQSVSTTRGGPSVTSYQSVTESNLPASTPQQESNMPLGPSQTATAPTKGADRNTIILGAILGSVISFIIGMVLLVFCFRRCGHRLRMPRLYDQKKHPIIHTLFHRRPLSMASHSSSTPLRDPGSPEEVEQTPDVERALSPMAAVDISLPTAPPPQLHGAVARVPSVIDRSDTVTYVDSSVSRRASLNTDITVLKSQIATQPSKSVLSTFAAPRELVAVNVDRDLPEIPPLESSPRHSLENTRSRKQGNNGNEVAIHSLIVDPPPPYQSSSDED</sequence>
<evidence type="ECO:0000256" key="2">
    <source>
        <dbReference type="SAM" id="Phobius"/>
    </source>
</evidence>
<feature type="region of interest" description="Disordered" evidence="1">
    <location>
        <begin position="283"/>
        <end position="302"/>
    </location>
</feature>
<comment type="caution">
    <text evidence="4">The sequence shown here is derived from an EMBL/GenBank/DDBJ whole genome shotgun (WGS) entry which is preliminary data.</text>
</comment>
<accession>A0A0W0F3J7</accession>
<name>A0A0W0F3J7_MONRR</name>
<feature type="signal peptide" evidence="3">
    <location>
        <begin position="1"/>
        <end position="19"/>
    </location>
</feature>
<feature type="region of interest" description="Disordered" evidence="1">
    <location>
        <begin position="398"/>
        <end position="446"/>
    </location>
</feature>
<evidence type="ECO:0000313" key="4">
    <source>
        <dbReference type="EMBL" id="KTB30901.1"/>
    </source>
</evidence>
<gene>
    <name evidence="4" type="ORF">WG66_16523</name>
</gene>
<dbReference type="EMBL" id="LATX01002359">
    <property type="protein sequence ID" value="KTB30901.1"/>
    <property type="molecule type" value="Genomic_DNA"/>
</dbReference>
<feature type="compositionally biased region" description="Basic and acidic residues" evidence="1">
    <location>
        <begin position="406"/>
        <end position="415"/>
    </location>
</feature>
<dbReference type="AlphaFoldDB" id="A0A0W0F3J7"/>
<proteinExistence type="predicted"/>
<protein>
    <submittedName>
        <fullName evidence="4">Uncharacterized protein</fullName>
    </submittedName>
</protein>
<feature type="transmembrane region" description="Helical" evidence="2">
    <location>
        <begin position="228"/>
        <end position="251"/>
    </location>
</feature>
<keyword evidence="3" id="KW-0732">Signal</keyword>
<keyword evidence="2" id="KW-0812">Transmembrane</keyword>
<evidence type="ECO:0000256" key="3">
    <source>
        <dbReference type="SAM" id="SignalP"/>
    </source>
</evidence>
<feature type="chain" id="PRO_5006901418" evidence="3">
    <location>
        <begin position="20"/>
        <end position="446"/>
    </location>
</feature>
<dbReference type="Proteomes" id="UP000054988">
    <property type="component" value="Unassembled WGS sequence"/>
</dbReference>
<feature type="compositionally biased region" description="Polar residues" evidence="1">
    <location>
        <begin position="158"/>
        <end position="218"/>
    </location>
</feature>
<feature type="region of interest" description="Disordered" evidence="1">
    <location>
        <begin position="135"/>
        <end position="221"/>
    </location>
</feature>
<keyword evidence="2" id="KW-1133">Transmembrane helix</keyword>
<evidence type="ECO:0000256" key="1">
    <source>
        <dbReference type="SAM" id="MobiDB-lite"/>
    </source>
</evidence>
<keyword evidence="2" id="KW-0472">Membrane</keyword>
<evidence type="ECO:0000313" key="5">
    <source>
        <dbReference type="Proteomes" id="UP000054988"/>
    </source>
</evidence>
<organism evidence="4 5">
    <name type="scientific">Moniliophthora roreri</name>
    <name type="common">Frosty pod rot fungus</name>
    <name type="synonym">Monilia roreri</name>
    <dbReference type="NCBI Taxonomy" id="221103"/>
    <lineage>
        <taxon>Eukaryota</taxon>
        <taxon>Fungi</taxon>
        <taxon>Dikarya</taxon>
        <taxon>Basidiomycota</taxon>
        <taxon>Agaricomycotina</taxon>
        <taxon>Agaricomycetes</taxon>
        <taxon>Agaricomycetidae</taxon>
        <taxon>Agaricales</taxon>
        <taxon>Marasmiineae</taxon>
        <taxon>Marasmiaceae</taxon>
        <taxon>Moniliophthora</taxon>
    </lineage>
</organism>
<reference evidence="4 5" key="1">
    <citation type="submission" date="2015-12" db="EMBL/GenBank/DDBJ databases">
        <title>Draft genome sequence of Moniliophthora roreri, the causal agent of frosty pod rot of cacao.</title>
        <authorList>
            <person name="Aime M.C."/>
            <person name="Diaz-Valderrama J.R."/>
            <person name="Kijpornyongpan T."/>
            <person name="Phillips-Mora W."/>
        </authorList>
    </citation>
    <scope>NUCLEOTIDE SEQUENCE [LARGE SCALE GENOMIC DNA]</scope>
    <source>
        <strain evidence="4 5">MCA 2952</strain>
    </source>
</reference>